<evidence type="ECO:0000256" key="1">
    <source>
        <dbReference type="SAM" id="MobiDB-lite"/>
    </source>
</evidence>
<name>A0A653A036_UNCDX</name>
<sequence length="56" mass="6360">MVFWPNPCVDLHVRLRGDRRAASAQRPDRPDIAPKSSFPGWKRMGMRRAAGEGFHA</sequence>
<organism evidence="2">
    <name type="scientific">Uncultured Desulfatiglans sp</name>
    <dbReference type="NCBI Taxonomy" id="1748965"/>
    <lineage>
        <taxon>Bacteria</taxon>
        <taxon>Pseudomonadati</taxon>
        <taxon>Thermodesulfobacteriota</taxon>
        <taxon>Desulfobacteria</taxon>
        <taxon>Desulfatiglandales</taxon>
        <taxon>Desulfatiglandaceae</taxon>
        <taxon>Desulfatiglans</taxon>
        <taxon>environmental samples</taxon>
    </lineage>
</organism>
<dbReference type="AlphaFoldDB" id="A0A653A036"/>
<protein>
    <submittedName>
        <fullName evidence="2">Uncharacterized protein</fullName>
    </submittedName>
</protein>
<dbReference type="EMBL" id="UPXX01000001">
    <property type="protein sequence ID" value="VBB41278.1"/>
    <property type="molecule type" value="Genomic_DNA"/>
</dbReference>
<proteinExistence type="predicted"/>
<reference evidence="2" key="1">
    <citation type="submission" date="2018-07" db="EMBL/GenBank/DDBJ databases">
        <authorList>
            <consortium name="Genoscope - CEA"/>
            <person name="William W."/>
        </authorList>
    </citation>
    <scope>NUCLEOTIDE SEQUENCE</scope>
    <source>
        <strain evidence="2">IK1</strain>
    </source>
</reference>
<evidence type="ECO:0000313" key="2">
    <source>
        <dbReference type="EMBL" id="VBB41278.1"/>
    </source>
</evidence>
<feature type="compositionally biased region" description="Basic and acidic residues" evidence="1">
    <location>
        <begin position="19"/>
        <end position="32"/>
    </location>
</feature>
<feature type="region of interest" description="Disordered" evidence="1">
    <location>
        <begin position="19"/>
        <end position="44"/>
    </location>
</feature>
<accession>A0A653A036</accession>
<gene>
    <name evidence="2" type="ORF">TRIP_B10006</name>
</gene>